<dbReference type="EMBL" id="FLQV01003830">
    <property type="protein sequence ID" value="SBT02877.1"/>
    <property type="molecule type" value="Genomic_DNA"/>
</dbReference>
<reference evidence="3" key="1">
    <citation type="submission" date="2016-05" db="EMBL/GenBank/DDBJ databases">
        <authorList>
            <person name="Lavstsen T."/>
            <person name="Jespersen J.S."/>
        </authorList>
    </citation>
    <scope>NUCLEOTIDE SEQUENCE [LARGE SCALE GENOMIC DNA]</scope>
</reference>
<accession>A0A1A8XDS6</accession>
<protein>
    <submittedName>
        <fullName evidence="3">PIR Superfamily Protein</fullName>
    </submittedName>
</protein>
<dbReference type="EMBL" id="FLQU01001114">
    <property type="protein sequence ID" value="SBS91507.1"/>
    <property type="molecule type" value="Genomic_DNA"/>
</dbReference>
<reference evidence="4 5" key="2">
    <citation type="submission" date="2016-05" db="EMBL/GenBank/DDBJ databases">
        <authorList>
            <person name="Naeem Raeece"/>
        </authorList>
    </citation>
    <scope>NUCLEOTIDE SEQUENCE [LARGE SCALE GENOMIC DNA]</scope>
</reference>
<organism evidence="3 4">
    <name type="scientific">Plasmodium ovale curtisi</name>
    <dbReference type="NCBI Taxonomy" id="864141"/>
    <lineage>
        <taxon>Eukaryota</taxon>
        <taxon>Sar</taxon>
        <taxon>Alveolata</taxon>
        <taxon>Apicomplexa</taxon>
        <taxon>Aconoidasida</taxon>
        <taxon>Haemosporida</taxon>
        <taxon>Plasmodiidae</taxon>
        <taxon>Plasmodium</taxon>
        <taxon>Plasmodium (Plasmodium)</taxon>
    </lineage>
</organism>
<name>A0A1A8XDS6_PLAOA</name>
<proteinExistence type="predicted"/>
<keyword evidence="1" id="KW-0812">Transmembrane</keyword>
<evidence type="ECO:0000313" key="2">
    <source>
        <dbReference type="EMBL" id="SBS91507.1"/>
    </source>
</evidence>
<evidence type="ECO:0000313" key="3">
    <source>
        <dbReference type="EMBL" id="SBT02877.1"/>
    </source>
</evidence>
<sequence length="290" mass="33364">MLPSTEEEEKRTLCICLNKSLYKGIKYHEISNKIIEWILNKRVSSNKKCTFDWLDKDDILKKIIVFYIVNEHSSDINDLLMDNYEENSYAYKELLYECSNLHHTYISYCEDISHKSNTLCIELNNFYKIYKESFKSHIKIESGFHSACFPSNEKECPESEQIEVKAPITGTGHAYDGVSCRWYNDINEFGYANSHPETDTKRSPAEVNKLDAASHVNAEIIGVDPASHSDLNGSVVSFGFAQHYITIVRAVIGLFCVMLLISLQLYKISFLSRKRRNSTTQNHLGDEENL</sequence>
<feature type="transmembrane region" description="Helical" evidence="1">
    <location>
        <begin position="244"/>
        <end position="266"/>
    </location>
</feature>
<keyword evidence="1" id="KW-0472">Membrane</keyword>
<evidence type="ECO:0000313" key="5">
    <source>
        <dbReference type="Proteomes" id="UP000078560"/>
    </source>
</evidence>
<evidence type="ECO:0000313" key="4">
    <source>
        <dbReference type="Proteomes" id="UP000078546"/>
    </source>
</evidence>
<evidence type="ECO:0000256" key="1">
    <source>
        <dbReference type="SAM" id="Phobius"/>
    </source>
</evidence>
<dbReference type="Proteomes" id="UP000078546">
    <property type="component" value="Unassembled WGS sequence"/>
</dbReference>
<gene>
    <name evidence="3" type="ORF">POVCU1_081720</name>
    <name evidence="2" type="ORF">POVCU2_0067920</name>
</gene>
<dbReference type="Proteomes" id="UP000078560">
    <property type="component" value="Unassembled WGS sequence"/>
</dbReference>
<keyword evidence="1" id="KW-1133">Transmembrane helix</keyword>
<dbReference type="AlphaFoldDB" id="A0A1A8XDS6"/>